<proteinExistence type="predicted"/>
<dbReference type="RefSeq" id="WP_207755070.1">
    <property type="nucleotide sequence ID" value="NZ_JAFBEE010000008.1"/>
</dbReference>
<dbReference type="PANTHER" id="PTHR43547:SF2">
    <property type="entry name" value="HYBRID SIGNAL TRANSDUCTION HISTIDINE KINASE C"/>
    <property type="match status" value="1"/>
</dbReference>
<dbReference type="SMART" id="SM00448">
    <property type="entry name" value="REC"/>
    <property type="match status" value="1"/>
</dbReference>
<dbReference type="CDD" id="cd00082">
    <property type="entry name" value="HisKA"/>
    <property type="match status" value="1"/>
</dbReference>
<dbReference type="InterPro" id="IPR003661">
    <property type="entry name" value="HisK_dim/P_dom"/>
</dbReference>
<evidence type="ECO:0000256" key="7">
    <source>
        <dbReference type="ARBA" id="ARBA00024867"/>
    </source>
</evidence>
<comment type="catalytic activity">
    <reaction evidence="1">
        <text>ATP + protein L-histidine = ADP + protein N-phospho-L-histidine.</text>
        <dbReference type="EC" id="2.7.13.3"/>
    </reaction>
</comment>
<evidence type="ECO:0000256" key="5">
    <source>
        <dbReference type="ARBA" id="ARBA00022777"/>
    </source>
</evidence>
<dbReference type="SUPFAM" id="SSF52172">
    <property type="entry name" value="CheY-like"/>
    <property type="match status" value="1"/>
</dbReference>
<keyword evidence="5 12" id="KW-0808">Transferase</keyword>
<dbReference type="SMART" id="SM00388">
    <property type="entry name" value="HisKA"/>
    <property type="match status" value="1"/>
</dbReference>
<dbReference type="SMART" id="SM00387">
    <property type="entry name" value="HATPase_c"/>
    <property type="match status" value="1"/>
</dbReference>
<keyword evidence="4 8" id="KW-0597">Phosphoprotein</keyword>
<dbReference type="Proteomes" id="UP001314796">
    <property type="component" value="Unassembled WGS sequence"/>
</dbReference>
<dbReference type="InterPro" id="IPR001789">
    <property type="entry name" value="Sig_transdc_resp-reg_receiver"/>
</dbReference>
<keyword evidence="6" id="KW-0902">Two-component regulatory system</keyword>
<reference evidence="12 13" key="1">
    <citation type="submission" date="2021-01" db="EMBL/GenBank/DDBJ databases">
        <title>Genomic Encyclopedia of Type Strains, Phase IV (KMG-IV): sequencing the most valuable type-strain genomes for metagenomic binning, comparative biology and taxonomic classification.</title>
        <authorList>
            <person name="Goeker M."/>
        </authorList>
    </citation>
    <scope>NUCLEOTIDE SEQUENCE [LARGE SCALE GENOMIC DNA]</scope>
    <source>
        <strain evidence="12 13">DSM 25890</strain>
    </source>
</reference>
<dbReference type="PROSITE" id="PS50110">
    <property type="entry name" value="RESPONSE_REGULATORY"/>
    <property type="match status" value="1"/>
</dbReference>
<dbReference type="Pfam" id="PF02518">
    <property type="entry name" value="HATPase_c"/>
    <property type="match status" value="1"/>
</dbReference>
<dbReference type="InterPro" id="IPR011006">
    <property type="entry name" value="CheY-like_superfamily"/>
</dbReference>
<dbReference type="EMBL" id="JAFBEE010000008">
    <property type="protein sequence ID" value="MBM7614960.1"/>
    <property type="molecule type" value="Genomic_DNA"/>
</dbReference>
<dbReference type="Gene3D" id="3.30.565.10">
    <property type="entry name" value="Histidine kinase-like ATPase, C-terminal domain"/>
    <property type="match status" value="1"/>
</dbReference>
<evidence type="ECO:0000256" key="9">
    <source>
        <dbReference type="SAM" id="Coils"/>
    </source>
</evidence>
<evidence type="ECO:0000259" key="10">
    <source>
        <dbReference type="PROSITE" id="PS50109"/>
    </source>
</evidence>
<feature type="domain" description="Histidine kinase" evidence="10">
    <location>
        <begin position="170"/>
        <end position="391"/>
    </location>
</feature>
<dbReference type="InterPro" id="IPR005467">
    <property type="entry name" value="His_kinase_dom"/>
</dbReference>
<evidence type="ECO:0000313" key="12">
    <source>
        <dbReference type="EMBL" id="MBM7614960.1"/>
    </source>
</evidence>
<evidence type="ECO:0000256" key="2">
    <source>
        <dbReference type="ARBA" id="ARBA00012438"/>
    </source>
</evidence>
<dbReference type="EC" id="2.7.13.3" evidence="2"/>
<dbReference type="PRINTS" id="PR00344">
    <property type="entry name" value="BCTRLSENSOR"/>
</dbReference>
<evidence type="ECO:0000256" key="8">
    <source>
        <dbReference type="PROSITE-ProRule" id="PRU00169"/>
    </source>
</evidence>
<dbReference type="InterPro" id="IPR036890">
    <property type="entry name" value="HATPase_C_sf"/>
</dbReference>
<gene>
    <name evidence="12" type="ORF">JOC73_001522</name>
</gene>
<dbReference type="InterPro" id="IPR036097">
    <property type="entry name" value="HisK_dim/P_sf"/>
</dbReference>
<dbReference type="GO" id="GO:0016301">
    <property type="term" value="F:kinase activity"/>
    <property type="evidence" value="ECO:0007669"/>
    <property type="project" value="UniProtKB-KW"/>
</dbReference>
<name>A0ABS2NPU3_9FIRM</name>
<dbReference type="SUPFAM" id="SSF47384">
    <property type="entry name" value="Homodimeric domain of signal transducing histidine kinase"/>
    <property type="match status" value="1"/>
</dbReference>
<dbReference type="Gene3D" id="3.40.50.2300">
    <property type="match status" value="1"/>
</dbReference>
<evidence type="ECO:0000256" key="6">
    <source>
        <dbReference type="ARBA" id="ARBA00023012"/>
    </source>
</evidence>
<dbReference type="InterPro" id="IPR003594">
    <property type="entry name" value="HATPase_dom"/>
</dbReference>
<evidence type="ECO:0000259" key="11">
    <source>
        <dbReference type="PROSITE" id="PS50110"/>
    </source>
</evidence>
<feature type="domain" description="Response regulatory" evidence="11">
    <location>
        <begin position="8"/>
        <end position="126"/>
    </location>
</feature>
<comment type="function">
    <text evidence="7">May play the central regulatory role in sporulation. It may be an element of the effector pathway responsible for the activation of sporulation genes in response to nutritional stress. Spo0A may act in concert with spo0H (a sigma factor) to control the expression of some genes that are critical to the sporulation process.</text>
</comment>
<dbReference type="Pfam" id="PF00512">
    <property type="entry name" value="HisKA"/>
    <property type="match status" value="1"/>
</dbReference>
<dbReference type="PROSITE" id="PS50109">
    <property type="entry name" value="HIS_KIN"/>
    <property type="match status" value="1"/>
</dbReference>
<evidence type="ECO:0000256" key="3">
    <source>
        <dbReference type="ARBA" id="ARBA00018672"/>
    </source>
</evidence>
<dbReference type="PANTHER" id="PTHR43547">
    <property type="entry name" value="TWO-COMPONENT HISTIDINE KINASE"/>
    <property type="match status" value="1"/>
</dbReference>
<dbReference type="CDD" id="cd16922">
    <property type="entry name" value="HATPase_EvgS-ArcB-TorS-like"/>
    <property type="match status" value="1"/>
</dbReference>
<accession>A0ABS2NPU3</accession>
<dbReference type="Gene3D" id="1.10.287.130">
    <property type="match status" value="1"/>
</dbReference>
<keyword evidence="5 12" id="KW-0418">Kinase</keyword>
<organism evidence="12 13">
    <name type="scientific">Alkaliphilus hydrothermalis</name>
    <dbReference type="NCBI Taxonomy" id="1482730"/>
    <lineage>
        <taxon>Bacteria</taxon>
        <taxon>Bacillati</taxon>
        <taxon>Bacillota</taxon>
        <taxon>Clostridia</taxon>
        <taxon>Peptostreptococcales</taxon>
        <taxon>Natronincolaceae</taxon>
        <taxon>Alkaliphilus</taxon>
    </lineage>
</organism>
<keyword evidence="9" id="KW-0175">Coiled coil</keyword>
<dbReference type="InterPro" id="IPR004358">
    <property type="entry name" value="Sig_transdc_His_kin-like_C"/>
</dbReference>
<feature type="modified residue" description="4-aspartylphosphate" evidence="8">
    <location>
        <position position="58"/>
    </location>
</feature>
<evidence type="ECO:0000313" key="13">
    <source>
        <dbReference type="Proteomes" id="UP001314796"/>
    </source>
</evidence>
<comment type="caution">
    <text evidence="12">The sequence shown here is derived from an EMBL/GenBank/DDBJ whole genome shotgun (WGS) entry which is preliminary data.</text>
</comment>
<evidence type="ECO:0000256" key="1">
    <source>
        <dbReference type="ARBA" id="ARBA00000085"/>
    </source>
</evidence>
<keyword evidence="13" id="KW-1185">Reference proteome</keyword>
<dbReference type="SUPFAM" id="SSF55874">
    <property type="entry name" value="ATPase domain of HSP90 chaperone/DNA topoisomerase II/histidine kinase"/>
    <property type="match status" value="1"/>
</dbReference>
<feature type="coiled-coil region" evidence="9">
    <location>
        <begin position="136"/>
        <end position="170"/>
    </location>
</feature>
<protein>
    <recommendedName>
        <fullName evidence="3">Stage 0 sporulation protein A homolog</fullName>
        <ecNumber evidence="2">2.7.13.3</ecNumber>
    </recommendedName>
</protein>
<evidence type="ECO:0000256" key="4">
    <source>
        <dbReference type="ARBA" id="ARBA00022553"/>
    </source>
</evidence>
<dbReference type="Pfam" id="PF00072">
    <property type="entry name" value="Response_reg"/>
    <property type="match status" value="1"/>
</dbReference>
<sequence length="430" mass="49657">MIRNTAYSILIVDDNHNNLFSLRNLIEEYIDATVLEADCGQVALQKLIRNKVDLIILDIQMEEMDGFELASLIKQRRKTKDIPIVFLTASYLGDEFKKRGFEVGAVDYLTKPIDEYQLINRVNVYLKLIEKERAMNLMLEDKVNQQVEELKKAKEEAEAASESKSTFLANVSHEFRTPLNIIMSITQMLKLYLQDDEIDRRKISQKVDKQVQNCYRLLRLVNNLIDITKIDSGHFDLSISRCNIVGIVEAITLSVGEYVEDKGIKLTFEANVQVEMIECDLDAMERIMLNLLANAIKFTPKGGRIHVKLERLEQNIRISVKDTGIGITEEKIPLIFQRFKQVDELLTRKHEGSGIGLSLVKSLVEMHKGRIYVQSQYQMGTEFFIEIPIDLKHNEDLIKEDLVSSYRSEESVIQKIHVEFSDIYFLDNIF</sequence>